<dbReference type="InterPro" id="IPR011989">
    <property type="entry name" value="ARM-like"/>
</dbReference>
<organism evidence="2">
    <name type="scientific">Menopon gallinae</name>
    <name type="common">poultry shaft louse</name>
    <dbReference type="NCBI Taxonomy" id="328185"/>
    <lineage>
        <taxon>Eukaryota</taxon>
        <taxon>Metazoa</taxon>
        <taxon>Ecdysozoa</taxon>
        <taxon>Arthropoda</taxon>
        <taxon>Hexapoda</taxon>
        <taxon>Insecta</taxon>
        <taxon>Pterygota</taxon>
        <taxon>Neoptera</taxon>
        <taxon>Paraneoptera</taxon>
        <taxon>Psocodea</taxon>
        <taxon>Troctomorpha</taxon>
        <taxon>Phthiraptera</taxon>
        <taxon>Amblycera</taxon>
        <taxon>Menoponidae</taxon>
        <taxon>Menopon</taxon>
    </lineage>
</organism>
<accession>A0AAW2I8N2</accession>
<comment type="caution">
    <text evidence="2">The sequence shown here is derived from an EMBL/GenBank/DDBJ whole genome shotgun (WGS) entry which is preliminary data.</text>
</comment>
<reference evidence="2" key="1">
    <citation type="journal article" date="2024" name="Gigascience">
        <title>Chromosome-level genome of the poultry shaft louse Menopon gallinae provides insight into the host-switching and adaptive evolution of parasitic lice.</title>
        <authorList>
            <person name="Xu Y."/>
            <person name="Ma L."/>
            <person name="Liu S."/>
            <person name="Liang Y."/>
            <person name="Liu Q."/>
            <person name="He Z."/>
            <person name="Tian L."/>
            <person name="Duan Y."/>
            <person name="Cai W."/>
            <person name="Li H."/>
            <person name="Song F."/>
        </authorList>
    </citation>
    <scope>NUCLEOTIDE SEQUENCE</scope>
    <source>
        <strain evidence="2">Cailab_2023a</strain>
    </source>
</reference>
<dbReference type="Gene3D" id="1.25.10.10">
    <property type="entry name" value="Leucine-rich Repeat Variant"/>
    <property type="match status" value="2"/>
</dbReference>
<sequence>MARVITQETFDEVVKENMEEFDMTEEEAVEEAKKQFEAQGVNLSNIVMACSSAIIVTQCVSNIRKEITSSDEHNDVTISNELTILKAELDKEIAVRVLAAKEGLYQLLIDCLNKMEPQYLIQVLETLTSLTNGYPDLLDKSGQDFMIAFLHTTTNVDLIIQNIKWMKNCVAKHEKNRADLIDLGVQDRFRNILSKFKDEPKLVVQVCQLVRRLVSDDDIRVAHGNPHEHARALAKETLCLFVSLLDKYQSNAIVLNDILQVICALIVRDEFCIKVYNQNGLRFIMDAMIAFLDDEKINRQCLLLLKGLAGNDQIKEAIIAEGFAPQIIFAMSKHKSSANLISAGCVCISALALRSPNNSQALIEAGAAELLVSVLNIYKDNHVILNNACMAIRNQLSRYPNAKDEYLQLGLEELLNELQTKGKLEYETKAVLRELGCDVKLEEPWKGEGRQLAQ</sequence>
<keyword evidence="1" id="KW-0677">Repeat</keyword>
<dbReference type="InterPro" id="IPR000225">
    <property type="entry name" value="Armadillo"/>
</dbReference>
<dbReference type="SMART" id="SM00185">
    <property type="entry name" value="ARM"/>
    <property type="match status" value="5"/>
</dbReference>
<dbReference type="SUPFAM" id="SSF48371">
    <property type="entry name" value="ARM repeat"/>
    <property type="match status" value="1"/>
</dbReference>
<evidence type="ECO:0000313" key="2">
    <source>
        <dbReference type="EMBL" id="KAL0278256.1"/>
    </source>
</evidence>
<dbReference type="PANTHER" id="PTHR22895:SF0">
    <property type="entry name" value="ARMADILLO REPEAT-CONTAINING PROTEIN 6"/>
    <property type="match status" value="1"/>
</dbReference>
<dbReference type="PANTHER" id="PTHR22895">
    <property type="entry name" value="ARMADILLO REPEAT-CONTAINING PROTEIN 6"/>
    <property type="match status" value="1"/>
</dbReference>
<proteinExistence type="predicted"/>
<name>A0AAW2I8N2_9NEOP</name>
<dbReference type="InterPro" id="IPR016024">
    <property type="entry name" value="ARM-type_fold"/>
</dbReference>
<protein>
    <recommendedName>
        <fullName evidence="3">Armadillo repeat-containing protein 6</fullName>
    </recommendedName>
</protein>
<dbReference type="EMBL" id="JARGDH010000001">
    <property type="protein sequence ID" value="KAL0278256.1"/>
    <property type="molecule type" value="Genomic_DNA"/>
</dbReference>
<dbReference type="GO" id="GO:0002244">
    <property type="term" value="P:hematopoietic progenitor cell differentiation"/>
    <property type="evidence" value="ECO:0007669"/>
    <property type="project" value="TreeGrafter"/>
</dbReference>
<evidence type="ECO:0000256" key="1">
    <source>
        <dbReference type="ARBA" id="ARBA00022737"/>
    </source>
</evidence>
<dbReference type="AlphaFoldDB" id="A0AAW2I8N2"/>
<gene>
    <name evidence="2" type="ORF">PYX00_000123</name>
</gene>
<evidence type="ECO:0008006" key="3">
    <source>
        <dbReference type="Google" id="ProtNLM"/>
    </source>
</evidence>